<proteinExistence type="predicted"/>
<feature type="compositionally biased region" description="Low complexity" evidence="1">
    <location>
        <begin position="664"/>
        <end position="690"/>
    </location>
</feature>
<evidence type="ECO:0000313" key="3">
    <source>
        <dbReference type="Proteomes" id="UP000054270"/>
    </source>
</evidence>
<feature type="compositionally biased region" description="Polar residues" evidence="1">
    <location>
        <begin position="1"/>
        <end position="37"/>
    </location>
</feature>
<feature type="compositionally biased region" description="Basic and acidic residues" evidence="1">
    <location>
        <begin position="613"/>
        <end position="624"/>
    </location>
</feature>
<feature type="region of interest" description="Disordered" evidence="1">
    <location>
        <begin position="1"/>
        <end position="72"/>
    </location>
</feature>
<feature type="compositionally biased region" description="Polar residues" evidence="1">
    <location>
        <begin position="643"/>
        <end position="660"/>
    </location>
</feature>
<protein>
    <submittedName>
        <fullName evidence="2">Uncharacterized protein</fullName>
    </submittedName>
</protein>
<feature type="compositionally biased region" description="Polar residues" evidence="1">
    <location>
        <begin position="357"/>
        <end position="373"/>
    </location>
</feature>
<name>A0A0D2NC88_HYPSF</name>
<dbReference type="Proteomes" id="UP000054270">
    <property type="component" value="Unassembled WGS sequence"/>
</dbReference>
<feature type="compositionally biased region" description="Low complexity" evidence="1">
    <location>
        <begin position="477"/>
        <end position="488"/>
    </location>
</feature>
<feature type="compositionally biased region" description="Polar residues" evidence="1">
    <location>
        <begin position="52"/>
        <end position="71"/>
    </location>
</feature>
<reference evidence="3" key="1">
    <citation type="submission" date="2014-04" db="EMBL/GenBank/DDBJ databases">
        <title>Evolutionary Origins and Diversification of the Mycorrhizal Mutualists.</title>
        <authorList>
            <consortium name="DOE Joint Genome Institute"/>
            <consortium name="Mycorrhizal Genomics Consortium"/>
            <person name="Kohler A."/>
            <person name="Kuo A."/>
            <person name="Nagy L.G."/>
            <person name="Floudas D."/>
            <person name="Copeland A."/>
            <person name="Barry K.W."/>
            <person name="Cichocki N."/>
            <person name="Veneault-Fourrey C."/>
            <person name="LaButti K."/>
            <person name="Lindquist E.A."/>
            <person name="Lipzen A."/>
            <person name="Lundell T."/>
            <person name="Morin E."/>
            <person name="Murat C."/>
            <person name="Riley R."/>
            <person name="Ohm R."/>
            <person name="Sun H."/>
            <person name="Tunlid A."/>
            <person name="Henrissat B."/>
            <person name="Grigoriev I.V."/>
            <person name="Hibbett D.S."/>
            <person name="Martin F."/>
        </authorList>
    </citation>
    <scope>NUCLEOTIDE SEQUENCE [LARGE SCALE GENOMIC DNA]</scope>
    <source>
        <strain evidence="3">FD-334 SS-4</strain>
    </source>
</reference>
<dbReference type="OMA" id="WPETNIS"/>
<gene>
    <name evidence="2" type="ORF">HYPSUDRAFT_47096</name>
</gene>
<dbReference type="OrthoDB" id="3255922at2759"/>
<accession>A0A0D2NC88</accession>
<feature type="compositionally biased region" description="Low complexity" evidence="1">
    <location>
        <begin position="268"/>
        <end position="280"/>
    </location>
</feature>
<feature type="compositionally biased region" description="Pro residues" evidence="1">
    <location>
        <begin position="745"/>
        <end position="761"/>
    </location>
</feature>
<feature type="compositionally biased region" description="Polar residues" evidence="1">
    <location>
        <begin position="385"/>
        <end position="398"/>
    </location>
</feature>
<feature type="region of interest" description="Disordered" evidence="1">
    <location>
        <begin position="205"/>
        <end position="225"/>
    </location>
</feature>
<dbReference type="EMBL" id="KN817616">
    <property type="protein sequence ID" value="KJA16724.1"/>
    <property type="molecule type" value="Genomic_DNA"/>
</dbReference>
<keyword evidence="3" id="KW-1185">Reference proteome</keyword>
<feature type="compositionally biased region" description="Low complexity" evidence="1">
    <location>
        <begin position="575"/>
        <end position="588"/>
    </location>
</feature>
<evidence type="ECO:0000256" key="1">
    <source>
        <dbReference type="SAM" id="MobiDB-lite"/>
    </source>
</evidence>
<dbReference type="AlphaFoldDB" id="A0A0D2NC88"/>
<dbReference type="STRING" id="945553.A0A0D2NC88"/>
<organism evidence="2 3">
    <name type="scientific">Hypholoma sublateritium (strain FD-334 SS-4)</name>
    <dbReference type="NCBI Taxonomy" id="945553"/>
    <lineage>
        <taxon>Eukaryota</taxon>
        <taxon>Fungi</taxon>
        <taxon>Dikarya</taxon>
        <taxon>Basidiomycota</taxon>
        <taxon>Agaricomycotina</taxon>
        <taxon>Agaricomycetes</taxon>
        <taxon>Agaricomycetidae</taxon>
        <taxon>Agaricales</taxon>
        <taxon>Agaricineae</taxon>
        <taxon>Strophariaceae</taxon>
        <taxon>Hypholoma</taxon>
    </lineage>
</organism>
<feature type="region of interest" description="Disordered" evidence="1">
    <location>
        <begin position="266"/>
        <end position="784"/>
    </location>
</feature>
<sequence length="881" mass="96166">MFASFLPSTSSKLAQNGPSKPSSNRFSVRVFKTQSNVPFPYPVAPKVEPGYRSNSQREQPNSNWYQPSTAYPTYDQRPRVATNYSIYPSANNGTFIYEQSACSKSDIFSNSELDSPTTDDFSPASVFSPAMSTDSTITLPRTTIGDPSVEDLRLTRTVTPAPRSAYPPPVAPSQAAMMARTTSTGRPVHEAAEDQRSRVAMLQARSTTPATPMRLSTPGTNQADPMLQMVPPYISVPEYAGSTFSEVEVNKRDLIAKRNAELNSTPTASFYSSSAGSASSDNDRRRVPSTGQPSPSTRDVRSVPPQPGLNFPTRPLESEYKQSGVVPPAPFPMSRENSPPRVERLPSNPAPDAAPSQVGSQSTYSYASLATENWSRDATLDSRPPSRSSQAIYTTAAQQDLPLFSRQDRAAPAPMERTRSRRISIAGPRPDLNASRPLSEFKDYGPASRAGSDPGPAPAIYSDRRDLANSLPRGDLASPRDAASRAASGTEYRRDSRTPSPREGASRRDSYAVDPARAFQDPRSKPQSPNDPREYIKSAPLSSSPTELEAASSRYPSQRPYLAPPGAPTDRVRTRSSSFSTSTRPTPTIAIPFNGAMPLPPPPPYSGVSESRNTGDYDRSRGERSSPSARPTPPAEFDRRGTPASQGIYYSQPEYQNQAAQRPAAALSMSSSRAMDRTSSTVQVSSSRAAPSDPTRARTFPDPTYGLPPPHEPVRRYSDGENPYDRAGSLSRSYPAPGLKVMNPAPSPPPMHPVEPIPLPATEPHRRNSDGDQTPPLRLPLGGRSSAPLLRSVRWNENLVCPSPIPTYQRRKGWFNRRGDQLWTNDGAYKAAPSGQEYPPDLEEYPECGEGWMNEECIRIDLTHRLIPKPPLRSALKQARN</sequence>
<evidence type="ECO:0000313" key="2">
    <source>
        <dbReference type="EMBL" id="KJA16724.1"/>
    </source>
</evidence>